<dbReference type="InterPro" id="IPR012441">
    <property type="entry name" value="DUF1643"/>
</dbReference>
<dbReference type="KEGG" id="prt:AUC31_06130"/>
<organism evidence="1 2">
    <name type="scientific">Planococcus rifietoensis</name>
    <dbReference type="NCBI Taxonomy" id="200991"/>
    <lineage>
        <taxon>Bacteria</taxon>
        <taxon>Bacillati</taxon>
        <taxon>Bacillota</taxon>
        <taxon>Bacilli</taxon>
        <taxon>Bacillales</taxon>
        <taxon>Caryophanaceae</taxon>
        <taxon>Planococcus</taxon>
    </lineage>
</organism>
<dbReference type="AlphaFoldDB" id="A0A0U2Z4P1"/>
<dbReference type="Proteomes" id="UP000067683">
    <property type="component" value="Chromosome"/>
</dbReference>
<protein>
    <recommendedName>
        <fullName evidence="3">DUF1643 domain-containing protein</fullName>
    </recommendedName>
</protein>
<name>A0A0U2Z4P1_9BACL</name>
<evidence type="ECO:0008006" key="3">
    <source>
        <dbReference type="Google" id="ProtNLM"/>
    </source>
</evidence>
<proteinExistence type="predicted"/>
<dbReference type="EMBL" id="CP013659">
    <property type="protein sequence ID" value="ALS74827.1"/>
    <property type="molecule type" value="Genomic_DNA"/>
</dbReference>
<accession>A0A0U2Z4P1</accession>
<keyword evidence="2" id="KW-1185">Reference proteome</keyword>
<gene>
    <name evidence="1" type="ORF">AUC31_06130</name>
</gene>
<evidence type="ECO:0000313" key="1">
    <source>
        <dbReference type="EMBL" id="ALS74827.1"/>
    </source>
</evidence>
<dbReference type="RefSeq" id="WP_058381534.1">
    <property type="nucleotide sequence ID" value="NZ_CP013659.2"/>
</dbReference>
<dbReference type="OrthoDB" id="8478178at2"/>
<dbReference type="Pfam" id="PF07799">
    <property type="entry name" value="DUF1643"/>
    <property type="match status" value="1"/>
</dbReference>
<sequence>MSLIPAEHLKQIFSVEAKFYHVEIENEKILMRREARIRRNGVFTTRADAVIVMINPSNCAQAGETLKSPQDAQWIPTKPNPTQYQLMNLMERQEWNLVTLINLSDICEGNIGNFNIIENQFNRMGMSHSLFQEDNAQERQALLASADHLIFAWGSSTVAKRLAAQFGLFQEGSPEKSYAHAKAWVAADNGFPRHPKPATVADRVIWLDKMDVLLQ</sequence>
<dbReference type="STRING" id="200991.AUC31_06130"/>
<evidence type="ECO:0000313" key="2">
    <source>
        <dbReference type="Proteomes" id="UP000067683"/>
    </source>
</evidence>
<reference evidence="1" key="1">
    <citation type="submission" date="2016-01" db="EMBL/GenBank/DDBJ databases">
        <title>Complete genome of Planococcus rifietoensis type strain M8.</title>
        <authorList>
            <person name="See-Too W.S."/>
        </authorList>
    </citation>
    <scope>NUCLEOTIDE SEQUENCE [LARGE SCALE GENOMIC DNA]</scope>
    <source>
        <strain evidence="1">M8</strain>
    </source>
</reference>